<dbReference type="InterPro" id="IPR005149">
    <property type="entry name" value="Tscrpt_reg_PadR_N"/>
</dbReference>
<evidence type="ECO:0000259" key="1">
    <source>
        <dbReference type="Pfam" id="PF03551"/>
    </source>
</evidence>
<feature type="domain" description="Transcription regulator PadR N-terminal" evidence="1">
    <location>
        <begin position="10"/>
        <end position="84"/>
    </location>
</feature>
<sequence>MVWGLPEWTVLAVLREGPLHGFAVAALTAADGELGRIWQIPRPVVYRALKRLEDGELVSPSAVEAGSGPPRTVFGVTAAGAAAVEGWLGEPVPHVRDVRSHLLVKLALLHRSGRDDAALLAAQRQVLDRILRKLDEAVDDGGFGDVLLDWRRSAAAAALDFVQRRSAR</sequence>
<reference evidence="2 3" key="1">
    <citation type="submission" date="2020-11" db="EMBL/GenBank/DDBJ databases">
        <title>Pseudonocardia abyssalis sp. nov. and Pseudonocardia oceani sp. nov., description and phylogenomic analysis of two novel actinomycetes isolated from the deep Southern Ocean.</title>
        <authorList>
            <person name="Parra J."/>
        </authorList>
    </citation>
    <scope>NUCLEOTIDE SEQUENCE [LARGE SCALE GENOMIC DNA]</scope>
    <source>
        <strain evidence="2 3">KRD-168</strain>
    </source>
</reference>
<keyword evidence="3" id="KW-1185">Reference proteome</keyword>
<dbReference type="RefSeq" id="WP_218601787.1">
    <property type="nucleotide sequence ID" value="NZ_JADQDJ010000034.1"/>
</dbReference>
<dbReference type="Proteomes" id="UP000694287">
    <property type="component" value="Unassembled WGS sequence"/>
</dbReference>
<name>A0ABS6UY97_9PSEU</name>
<dbReference type="PANTHER" id="PTHR43252">
    <property type="entry name" value="TRANSCRIPTIONAL REGULATOR YQJI"/>
    <property type="match status" value="1"/>
</dbReference>
<protein>
    <submittedName>
        <fullName evidence="2">PadR family transcriptional regulator</fullName>
    </submittedName>
</protein>
<proteinExistence type="predicted"/>
<comment type="caution">
    <text evidence="2">The sequence shown here is derived from an EMBL/GenBank/DDBJ whole genome shotgun (WGS) entry which is preliminary data.</text>
</comment>
<accession>A0ABS6UY97</accession>
<evidence type="ECO:0000313" key="3">
    <source>
        <dbReference type="Proteomes" id="UP000694287"/>
    </source>
</evidence>
<gene>
    <name evidence="2" type="ORF">I4I81_23595</name>
</gene>
<dbReference type="Pfam" id="PF03551">
    <property type="entry name" value="PadR"/>
    <property type="match status" value="1"/>
</dbReference>
<dbReference type="PANTHER" id="PTHR43252:SF6">
    <property type="entry name" value="NEGATIVE TRANSCRIPTION REGULATOR PADR"/>
    <property type="match status" value="1"/>
</dbReference>
<dbReference type="EMBL" id="JADQDK010000001">
    <property type="protein sequence ID" value="MBW0137223.1"/>
    <property type="molecule type" value="Genomic_DNA"/>
</dbReference>
<organism evidence="2 3">
    <name type="scientific">Pseudonocardia abyssalis</name>
    <dbReference type="NCBI Taxonomy" id="2792008"/>
    <lineage>
        <taxon>Bacteria</taxon>
        <taxon>Bacillati</taxon>
        <taxon>Actinomycetota</taxon>
        <taxon>Actinomycetes</taxon>
        <taxon>Pseudonocardiales</taxon>
        <taxon>Pseudonocardiaceae</taxon>
        <taxon>Pseudonocardia</taxon>
    </lineage>
</organism>
<evidence type="ECO:0000313" key="2">
    <source>
        <dbReference type="EMBL" id="MBW0137223.1"/>
    </source>
</evidence>